<evidence type="ECO:0000313" key="12">
    <source>
        <dbReference type="EMBL" id="MBA8777583.1"/>
    </source>
</evidence>
<comment type="subcellular location">
    <subcellularLocation>
        <location evidence="1">Secreted</location>
        <location evidence="1">Cell wall</location>
    </subcellularLocation>
</comment>
<organism evidence="12 13">
    <name type="scientific">Staphylococcus coagulans</name>
    <dbReference type="NCBI Taxonomy" id="74706"/>
    <lineage>
        <taxon>Bacteria</taxon>
        <taxon>Bacillati</taxon>
        <taxon>Bacillota</taxon>
        <taxon>Bacilli</taxon>
        <taxon>Bacillales</taxon>
        <taxon>Staphylococcaceae</taxon>
        <taxon>Staphylococcus</taxon>
    </lineage>
</organism>
<dbReference type="InterPro" id="IPR002509">
    <property type="entry name" value="NODB_dom"/>
</dbReference>
<feature type="chain" id="PRO_5040939931" description="Poly-beta-1,6-N-acetyl-D-glucosamine N-deacetylase" evidence="10">
    <location>
        <begin position="29"/>
        <end position="287"/>
    </location>
</feature>
<dbReference type="Gene3D" id="3.20.20.370">
    <property type="entry name" value="Glycoside hydrolase/deacetylase"/>
    <property type="match status" value="1"/>
</dbReference>
<keyword evidence="6 10" id="KW-0732">Signal</keyword>
<evidence type="ECO:0000259" key="11">
    <source>
        <dbReference type="PROSITE" id="PS51677"/>
    </source>
</evidence>
<protein>
    <recommendedName>
        <fullName evidence="3">Poly-beta-1,6-N-acetyl-D-glucosamine N-deacetylase</fullName>
    </recommendedName>
    <alternativeName>
        <fullName evidence="9">Biofilm polysaccharide intercellular adhesin deacetylase</fullName>
    </alternativeName>
    <alternativeName>
        <fullName evidence="8">Intercellular adhesion protein B</fullName>
    </alternativeName>
</protein>
<accession>A0A9X0PHT5</accession>
<dbReference type="AlphaFoldDB" id="A0A9X0PHT5"/>
<keyword evidence="7" id="KW-0378">Hydrolase</keyword>
<sequence>MVNFFKKFMLTMLLILMVTLLAYSPTQAKEKTERLKDNGDQTALALNYHRIRNGGFIDYFLSIFSGGKELFTYSVDKQTFESQMKWLIAHNAHFLTHDEMIQYKKKGHFPKRSVWINFDDMDESIYRNAHPILKKYNIPATGFVITGQTGTENFHNLNLSPLSELKDMEKSGLWTFQSHTHRLHSLEKQKSKMLTVSANTLKNDLNNSNAFLDQHFHRQEKSIAYPYGHIDEDAITVIQNSGISYGFILEEEAMSVNDDNYRIPRILVSKDAFNQLVKKWGAFNNEN</sequence>
<dbReference type="PANTHER" id="PTHR34216">
    <property type="match status" value="1"/>
</dbReference>
<comment type="similarity">
    <text evidence="2">Belongs to the polysaccharide deacetylase family.</text>
</comment>
<dbReference type="GO" id="GO:0016811">
    <property type="term" value="F:hydrolase activity, acting on carbon-nitrogen (but not peptide) bonds, in linear amides"/>
    <property type="evidence" value="ECO:0007669"/>
    <property type="project" value="InterPro"/>
</dbReference>
<keyword evidence="4" id="KW-0134">Cell wall</keyword>
<evidence type="ECO:0000256" key="5">
    <source>
        <dbReference type="ARBA" id="ARBA00022525"/>
    </source>
</evidence>
<evidence type="ECO:0000256" key="8">
    <source>
        <dbReference type="ARBA" id="ARBA00030189"/>
    </source>
</evidence>
<evidence type="ECO:0000313" key="13">
    <source>
        <dbReference type="Proteomes" id="UP000524893"/>
    </source>
</evidence>
<name>A0A9X0PHT5_9STAP</name>
<feature type="domain" description="NodB homology" evidence="11">
    <location>
        <begin position="112"/>
        <end position="287"/>
    </location>
</feature>
<feature type="signal peptide" evidence="10">
    <location>
        <begin position="1"/>
        <end position="28"/>
    </location>
</feature>
<dbReference type="Pfam" id="PF01522">
    <property type="entry name" value="Polysacc_deac_1"/>
    <property type="match status" value="1"/>
</dbReference>
<dbReference type="NCBIfam" id="TIGR03933">
    <property type="entry name" value="PIA_icaB"/>
    <property type="match status" value="1"/>
</dbReference>
<evidence type="ECO:0000256" key="7">
    <source>
        <dbReference type="ARBA" id="ARBA00022801"/>
    </source>
</evidence>
<keyword evidence="5" id="KW-0964">Secreted</keyword>
<evidence type="ECO:0000256" key="4">
    <source>
        <dbReference type="ARBA" id="ARBA00022512"/>
    </source>
</evidence>
<dbReference type="InterPro" id="IPR011330">
    <property type="entry name" value="Glyco_hydro/deAcase_b/a-brl"/>
</dbReference>
<gene>
    <name evidence="12" type="primary">icaB</name>
    <name evidence="12" type="ORF">HR081_11960</name>
</gene>
<evidence type="ECO:0000256" key="9">
    <source>
        <dbReference type="ARBA" id="ARBA00033195"/>
    </source>
</evidence>
<evidence type="ECO:0000256" key="6">
    <source>
        <dbReference type="ARBA" id="ARBA00022729"/>
    </source>
</evidence>
<dbReference type="InterPro" id="IPR023872">
    <property type="entry name" value="PNAG_deacetylase"/>
</dbReference>
<dbReference type="PROSITE" id="PS51677">
    <property type="entry name" value="NODB"/>
    <property type="match status" value="1"/>
</dbReference>
<evidence type="ECO:0000256" key="1">
    <source>
        <dbReference type="ARBA" id="ARBA00004191"/>
    </source>
</evidence>
<dbReference type="EMBL" id="JABTCN010000064">
    <property type="protein sequence ID" value="MBA8777583.1"/>
    <property type="molecule type" value="Genomic_DNA"/>
</dbReference>
<comment type="caution">
    <text evidence="12">The sequence shown here is derived from an EMBL/GenBank/DDBJ whole genome shotgun (WGS) entry which is preliminary data.</text>
</comment>
<reference evidence="12 13" key="1">
    <citation type="journal article" date="2020" name="Access Microbiol">
        <title>Isolation and genome sequencing of Staphylococcus schleiferi subspecies coagulans from Antarctic seals.</title>
        <authorList>
            <person name="Foster G."/>
            <person name="Robb A."/>
            <person name="Paterson G.K."/>
        </authorList>
    </citation>
    <scope>NUCLEOTIDE SEQUENCE [LARGE SCALE GENOMIC DNA]</scope>
    <source>
        <strain evidence="12 13">M615/02/4</strain>
    </source>
</reference>
<dbReference type="PANTHER" id="PTHR34216:SF3">
    <property type="entry name" value="POLY-BETA-1,6-N-ACETYL-D-GLUCOSAMINE N-DEACETYLASE"/>
    <property type="match status" value="1"/>
</dbReference>
<dbReference type="GO" id="GO:0005975">
    <property type="term" value="P:carbohydrate metabolic process"/>
    <property type="evidence" value="ECO:0007669"/>
    <property type="project" value="InterPro"/>
</dbReference>
<dbReference type="RefSeq" id="WP_182281331.1">
    <property type="nucleotide sequence ID" value="NZ_JABTCN010000064.1"/>
</dbReference>
<dbReference type="SUPFAM" id="SSF88713">
    <property type="entry name" value="Glycoside hydrolase/deacetylase"/>
    <property type="match status" value="1"/>
</dbReference>
<evidence type="ECO:0000256" key="10">
    <source>
        <dbReference type="SAM" id="SignalP"/>
    </source>
</evidence>
<evidence type="ECO:0000256" key="2">
    <source>
        <dbReference type="ARBA" id="ARBA00010973"/>
    </source>
</evidence>
<evidence type="ECO:0000256" key="3">
    <source>
        <dbReference type="ARBA" id="ARBA00016781"/>
    </source>
</evidence>
<dbReference type="Proteomes" id="UP000524893">
    <property type="component" value="Unassembled WGS sequence"/>
</dbReference>
<dbReference type="InterPro" id="IPR051398">
    <property type="entry name" value="Polysacch_Deacetylase"/>
</dbReference>
<proteinExistence type="inferred from homology"/>